<protein>
    <recommendedName>
        <fullName evidence="3">NADH:flavin oxidoreductase/NADH oxidase N-terminal domain-containing protein</fullName>
    </recommendedName>
</protein>
<dbReference type="EMBL" id="BART01024053">
    <property type="protein sequence ID" value="GAH00002.1"/>
    <property type="molecule type" value="Genomic_DNA"/>
</dbReference>
<gene>
    <name evidence="4" type="ORF">S01H4_43573</name>
</gene>
<dbReference type="SUPFAM" id="SSF51395">
    <property type="entry name" value="FMN-linked oxidoreductases"/>
    <property type="match status" value="1"/>
</dbReference>
<dbReference type="InterPro" id="IPR051799">
    <property type="entry name" value="NADH_flavin_oxidoreductase"/>
</dbReference>
<comment type="caution">
    <text evidence="4">The sequence shown here is derived from an EMBL/GenBank/DDBJ whole genome shotgun (WGS) entry which is preliminary data.</text>
</comment>
<keyword evidence="1" id="KW-0285">Flavoprotein</keyword>
<dbReference type="Gene3D" id="3.20.20.70">
    <property type="entry name" value="Aldolase class I"/>
    <property type="match status" value="1"/>
</dbReference>
<feature type="domain" description="NADH:flavin oxidoreductase/NADH oxidase N-terminal" evidence="3">
    <location>
        <begin position="10"/>
        <end position="97"/>
    </location>
</feature>
<organism evidence="4">
    <name type="scientific">marine sediment metagenome</name>
    <dbReference type="NCBI Taxonomy" id="412755"/>
    <lineage>
        <taxon>unclassified sequences</taxon>
        <taxon>metagenomes</taxon>
        <taxon>ecological metagenomes</taxon>
    </lineage>
</organism>
<dbReference type="GO" id="GO:0010181">
    <property type="term" value="F:FMN binding"/>
    <property type="evidence" value="ECO:0007669"/>
    <property type="project" value="InterPro"/>
</dbReference>
<feature type="non-terminal residue" evidence="4">
    <location>
        <position position="210"/>
    </location>
</feature>
<evidence type="ECO:0000256" key="2">
    <source>
        <dbReference type="ARBA" id="ARBA00023002"/>
    </source>
</evidence>
<dbReference type="InterPro" id="IPR001155">
    <property type="entry name" value="OxRdtase_FMN_N"/>
</dbReference>
<reference evidence="4" key="1">
    <citation type="journal article" date="2014" name="Front. Microbiol.">
        <title>High frequency of phylogenetically diverse reductive dehalogenase-homologous genes in deep subseafloor sedimentary metagenomes.</title>
        <authorList>
            <person name="Kawai M."/>
            <person name="Futagami T."/>
            <person name="Toyoda A."/>
            <person name="Takaki Y."/>
            <person name="Nishi S."/>
            <person name="Hori S."/>
            <person name="Arai W."/>
            <person name="Tsubouchi T."/>
            <person name="Morono Y."/>
            <person name="Uchiyama I."/>
            <person name="Ito T."/>
            <person name="Fujiyama A."/>
            <person name="Inagaki F."/>
            <person name="Takami H."/>
        </authorList>
    </citation>
    <scope>NUCLEOTIDE SEQUENCE</scope>
    <source>
        <strain evidence="4">Expedition CK06-06</strain>
    </source>
</reference>
<keyword evidence="2" id="KW-0560">Oxidoreductase</keyword>
<dbReference type="InterPro" id="IPR013785">
    <property type="entry name" value="Aldolase_TIM"/>
</dbReference>
<evidence type="ECO:0000259" key="3">
    <source>
        <dbReference type="Pfam" id="PF00724"/>
    </source>
</evidence>
<dbReference type="PANTHER" id="PTHR43656">
    <property type="entry name" value="BINDING OXIDOREDUCTASE, PUTATIVE (AFU_ORTHOLOGUE AFUA_2G08260)-RELATED"/>
    <property type="match status" value="1"/>
</dbReference>
<evidence type="ECO:0000256" key="1">
    <source>
        <dbReference type="ARBA" id="ARBA00022630"/>
    </source>
</evidence>
<dbReference type="PANTHER" id="PTHR43656:SF2">
    <property type="entry name" value="BINDING OXIDOREDUCTASE, PUTATIVE (AFU_ORTHOLOGUE AFUA_2G08260)-RELATED"/>
    <property type="match status" value="1"/>
</dbReference>
<dbReference type="GO" id="GO:0016491">
    <property type="term" value="F:oxidoreductase activity"/>
    <property type="evidence" value="ECO:0007669"/>
    <property type="project" value="UniProtKB-KW"/>
</dbReference>
<name>X1BYE5_9ZZZZ</name>
<sequence length="210" mass="23400">MFNLPEDYPTLTDGEIEALIADFVRAARQAQEIGFEFVDIKHCHGYLGHEFLSARSRPGQYGGSFENRTRFLREIVAGIRRDCPGLEIGVRLSAFDYPPFREDDDGVARPLDWRDESGQYPFSFGGNPDEPGTIQYDEIFAFLDLLETIDVGMINISAASPYYNPHLTRPAYFPPSDGYSPPEDPLVGVARQINVVAKLKSHGANIAIIG</sequence>
<accession>X1BYE5</accession>
<dbReference type="AlphaFoldDB" id="X1BYE5"/>
<proteinExistence type="predicted"/>
<evidence type="ECO:0000313" key="4">
    <source>
        <dbReference type="EMBL" id="GAH00002.1"/>
    </source>
</evidence>
<dbReference type="Pfam" id="PF00724">
    <property type="entry name" value="Oxidored_FMN"/>
    <property type="match status" value="1"/>
</dbReference>